<organism evidence="2 3">
    <name type="scientific">Allacma fusca</name>
    <dbReference type="NCBI Taxonomy" id="39272"/>
    <lineage>
        <taxon>Eukaryota</taxon>
        <taxon>Metazoa</taxon>
        <taxon>Ecdysozoa</taxon>
        <taxon>Arthropoda</taxon>
        <taxon>Hexapoda</taxon>
        <taxon>Collembola</taxon>
        <taxon>Symphypleona</taxon>
        <taxon>Sminthuridae</taxon>
        <taxon>Allacma</taxon>
    </lineage>
</organism>
<reference evidence="2" key="1">
    <citation type="submission" date="2021-06" db="EMBL/GenBank/DDBJ databases">
        <authorList>
            <person name="Hodson N. C."/>
            <person name="Mongue J. A."/>
            <person name="Jaron S. K."/>
        </authorList>
    </citation>
    <scope>NUCLEOTIDE SEQUENCE</scope>
</reference>
<accession>A0A8J2KYC7</accession>
<name>A0A8J2KYC7_9HEXA</name>
<feature type="region of interest" description="Disordered" evidence="1">
    <location>
        <begin position="23"/>
        <end position="65"/>
    </location>
</feature>
<comment type="caution">
    <text evidence="2">The sequence shown here is derived from an EMBL/GenBank/DDBJ whole genome shotgun (WGS) entry which is preliminary data.</text>
</comment>
<evidence type="ECO:0000313" key="2">
    <source>
        <dbReference type="EMBL" id="CAG7822247.1"/>
    </source>
</evidence>
<gene>
    <name evidence="2" type="ORF">AFUS01_LOCUS32530</name>
</gene>
<sequence length="122" mass="13404">SNQSELEAKADVLAELELAKTENSLVLDTRTGRKRTSAGSNQPSSSKESLKANNSTNPSKRLSRAAEIDTILENIDSSNNNQDEIEDQTLQLQVAQNDQNEEQIAASSNGRKQVFQIFCIHS</sequence>
<dbReference type="EMBL" id="CAJVCH010525845">
    <property type="protein sequence ID" value="CAG7822247.1"/>
    <property type="molecule type" value="Genomic_DNA"/>
</dbReference>
<evidence type="ECO:0000313" key="3">
    <source>
        <dbReference type="Proteomes" id="UP000708208"/>
    </source>
</evidence>
<feature type="compositionally biased region" description="Polar residues" evidence="1">
    <location>
        <begin position="37"/>
        <end position="60"/>
    </location>
</feature>
<proteinExistence type="predicted"/>
<keyword evidence="3" id="KW-1185">Reference proteome</keyword>
<dbReference type="Proteomes" id="UP000708208">
    <property type="component" value="Unassembled WGS sequence"/>
</dbReference>
<protein>
    <submittedName>
        <fullName evidence="2">Uncharacterized protein</fullName>
    </submittedName>
</protein>
<evidence type="ECO:0000256" key="1">
    <source>
        <dbReference type="SAM" id="MobiDB-lite"/>
    </source>
</evidence>
<feature type="non-terminal residue" evidence="2">
    <location>
        <position position="1"/>
    </location>
</feature>
<dbReference type="AlphaFoldDB" id="A0A8J2KYC7"/>